<dbReference type="HOGENOM" id="CLU_000445_131_1_6"/>
<dbReference type="SMART" id="SM00052">
    <property type="entry name" value="EAL"/>
    <property type="match status" value="1"/>
</dbReference>
<protein>
    <recommendedName>
        <fullName evidence="2">cyclic-guanylate-specific phosphodiesterase</fullName>
        <ecNumber evidence="2">3.1.4.52</ecNumber>
    </recommendedName>
</protein>
<evidence type="ECO:0000256" key="7">
    <source>
        <dbReference type="ARBA" id="ARBA00022989"/>
    </source>
</evidence>
<keyword evidence="4" id="KW-0973">c-di-GMP</keyword>
<evidence type="ECO:0000313" key="12">
    <source>
        <dbReference type="EMBL" id="CEG56906.1"/>
    </source>
</evidence>
<dbReference type="EC" id="3.1.4.52" evidence="2"/>
<evidence type="ECO:0000313" key="13">
    <source>
        <dbReference type="Proteomes" id="UP000032430"/>
    </source>
</evidence>
<dbReference type="Pfam" id="PF00563">
    <property type="entry name" value="EAL"/>
    <property type="match status" value="1"/>
</dbReference>
<sequence length="548" mass="62731">MRRIRIISIAIILAIIGAILPMVLAFWLAWSHALKNEQNILMEYTHRMLSRAQDTLNGVRNMIFILEHLQIDSICSKNHIKSMRELSLQRLEDQLIGYFENNIERCNSYGTSSKIHRPKADVILSDGLELVFNTRPFSELSVEMIGLRKFSNYEIYVMPEILTNIMVPDTTSLAIIYKERVISEKNAPSYVLLNKILQKKYLSVGTPPTDNKEQIQLQNNPVQSNILIINENIVSISQYGPFLFIATEPKGKIYEHFKNNQLFILPFGFMTAIFIMALVIYFSRKKLSFRAELQKALDNHEFVVHYQPIVNIQNGECCGAEALVRWQNNEGQLVKPDLFIPYAEEIGLISNITDEVINIVFKEMEDFLRKNPTLHISINVASSDIQSGHILKSLEKKFTSSSIAPNQLWIEITERALVDIDKANKTLNAARAKGHLILIDDFGTGYSGLSYLQKLTVDILKIDKSFINSIGTRSATSNVTKHIIEMAKELHLKLVAEGVETNIQLDYLREHEVDYIQGYIFAKPLAPKEFIEFYNMCNRTSSQMTDIY</sequence>
<dbReference type="InterPro" id="IPR035919">
    <property type="entry name" value="EAL_sf"/>
</dbReference>
<dbReference type="OrthoDB" id="9812358at2"/>
<reference evidence="13" key="1">
    <citation type="submission" date="2014-09" db="EMBL/GenBank/DDBJ databases">
        <authorList>
            <person name="Gomez-Valero L."/>
        </authorList>
    </citation>
    <scope>NUCLEOTIDE SEQUENCE [LARGE SCALE GENOMIC DNA]</scope>
    <source>
        <strain evidence="13">ATCC700992</strain>
    </source>
</reference>
<dbReference type="GO" id="GO:0005886">
    <property type="term" value="C:plasma membrane"/>
    <property type="evidence" value="ECO:0007669"/>
    <property type="project" value="UniProtKB-SubCell"/>
</dbReference>
<evidence type="ECO:0000256" key="1">
    <source>
        <dbReference type="ARBA" id="ARBA00004651"/>
    </source>
</evidence>
<dbReference type="InterPro" id="IPR024744">
    <property type="entry name" value="CSS-motif_dom"/>
</dbReference>
<dbReference type="PANTHER" id="PTHR33121:SF79">
    <property type="entry name" value="CYCLIC DI-GMP PHOSPHODIESTERASE PDED-RELATED"/>
    <property type="match status" value="1"/>
</dbReference>
<dbReference type="KEGG" id="lfa:LFA_1488"/>
<accession>A0A098G4K9</accession>
<name>A0A098G4K9_9GAMM</name>
<feature type="domain" description="EAL" evidence="11">
    <location>
        <begin position="286"/>
        <end position="538"/>
    </location>
</feature>
<comment type="catalytic activity">
    <reaction evidence="9">
        <text>3',3'-c-di-GMP + H2O = 5'-phosphoguanylyl(3'-&gt;5')guanosine + H(+)</text>
        <dbReference type="Rhea" id="RHEA:24902"/>
        <dbReference type="ChEBI" id="CHEBI:15377"/>
        <dbReference type="ChEBI" id="CHEBI:15378"/>
        <dbReference type="ChEBI" id="CHEBI:58754"/>
        <dbReference type="ChEBI" id="CHEBI:58805"/>
        <dbReference type="EC" id="3.1.4.52"/>
    </reaction>
</comment>
<dbReference type="SUPFAM" id="SSF141868">
    <property type="entry name" value="EAL domain-like"/>
    <property type="match status" value="1"/>
</dbReference>
<proteinExistence type="predicted"/>
<dbReference type="PANTHER" id="PTHR33121">
    <property type="entry name" value="CYCLIC DI-GMP PHOSPHODIESTERASE PDEF"/>
    <property type="match status" value="1"/>
</dbReference>
<dbReference type="InterPro" id="IPR050706">
    <property type="entry name" value="Cyclic-di-GMP_PDE-like"/>
</dbReference>
<keyword evidence="3" id="KW-1003">Cell membrane</keyword>
<gene>
    <name evidence="12" type="ORF">LFA_1488</name>
</gene>
<evidence type="ECO:0000259" key="11">
    <source>
        <dbReference type="PROSITE" id="PS50883"/>
    </source>
</evidence>
<evidence type="ECO:0000256" key="9">
    <source>
        <dbReference type="ARBA" id="ARBA00034290"/>
    </source>
</evidence>
<evidence type="ECO:0000256" key="10">
    <source>
        <dbReference type="SAM" id="Phobius"/>
    </source>
</evidence>
<evidence type="ECO:0000256" key="5">
    <source>
        <dbReference type="ARBA" id="ARBA00022692"/>
    </source>
</evidence>
<organism evidence="12 13">
    <name type="scientific">Legionella fallonii LLAP-10</name>
    <dbReference type="NCBI Taxonomy" id="1212491"/>
    <lineage>
        <taxon>Bacteria</taxon>
        <taxon>Pseudomonadati</taxon>
        <taxon>Pseudomonadota</taxon>
        <taxon>Gammaproteobacteria</taxon>
        <taxon>Legionellales</taxon>
        <taxon>Legionellaceae</taxon>
        <taxon>Legionella</taxon>
    </lineage>
</organism>
<evidence type="ECO:0000256" key="2">
    <source>
        <dbReference type="ARBA" id="ARBA00012282"/>
    </source>
</evidence>
<dbReference type="Proteomes" id="UP000032430">
    <property type="component" value="Chromosome I"/>
</dbReference>
<dbReference type="Gene3D" id="3.20.20.450">
    <property type="entry name" value="EAL domain"/>
    <property type="match status" value="1"/>
</dbReference>
<keyword evidence="13" id="KW-1185">Reference proteome</keyword>
<evidence type="ECO:0000256" key="3">
    <source>
        <dbReference type="ARBA" id="ARBA00022475"/>
    </source>
</evidence>
<keyword evidence="8 10" id="KW-0472">Membrane</keyword>
<keyword evidence="6" id="KW-0378">Hydrolase</keyword>
<dbReference type="GO" id="GO:0071111">
    <property type="term" value="F:cyclic-guanylate-specific phosphodiesterase activity"/>
    <property type="evidence" value="ECO:0007669"/>
    <property type="project" value="UniProtKB-EC"/>
</dbReference>
<keyword evidence="7 10" id="KW-1133">Transmembrane helix</keyword>
<evidence type="ECO:0000256" key="4">
    <source>
        <dbReference type="ARBA" id="ARBA00022636"/>
    </source>
</evidence>
<dbReference type="CDD" id="cd01948">
    <property type="entry name" value="EAL"/>
    <property type="match status" value="1"/>
</dbReference>
<dbReference type="InterPro" id="IPR001633">
    <property type="entry name" value="EAL_dom"/>
</dbReference>
<dbReference type="Pfam" id="PF12792">
    <property type="entry name" value="CSS-motif"/>
    <property type="match status" value="1"/>
</dbReference>
<dbReference type="EMBL" id="LN614827">
    <property type="protein sequence ID" value="CEG56906.1"/>
    <property type="molecule type" value="Genomic_DNA"/>
</dbReference>
<dbReference type="AlphaFoldDB" id="A0A098G4K9"/>
<feature type="transmembrane region" description="Helical" evidence="10">
    <location>
        <begin position="262"/>
        <end position="282"/>
    </location>
</feature>
<feature type="transmembrane region" description="Helical" evidence="10">
    <location>
        <begin position="7"/>
        <end position="30"/>
    </location>
</feature>
<keyword evidence="5 10" id="KW-0812">Transmembrane</keyword>
<comment type="subcellular location">
    <subcellularLocation>
        <location evidence="1">Cell membrane</location>
        <topology evidence="1">Multi-pass membrane protein</topology>
    </subcellularLocation>
</comment>
<dbReference type="STRING" id="1212491.LFA_1488"/>
<evidence type="ECO:0000256" key="6">
    <source>
        <dbReference type="ARBA" id="ARBA00022801"/>
    </source>
</evidence>
<dbReference type="PROSITE" id="PS50883">
    <property type="entry name" value="EAL"/>
    <property type="match status" value="1"/>
</dbReference>
<evidence type="ECO:0000256" key="8">
    <source>
        <dbReference type="ARBA" id="ARBA00023136"/>
    </source>
</evidence>
<dbReference type="RefSeq" id="WP_045095487.1">
    <property type="nucleotide sequence ID" value="NZ_LN614827.1"/>
</dbReference>